<dbReference type="GO" id="GO:0004721">
    <property type="term" value="F:phosphoprotein phosphatase activity"/>
    <property type="evidence" value="ECO:0007669"/>
    <property type="project" value="UniProtKB-KW"/>
</dbReference>
<dbReference type="SUPFAM" id="SSF49562">
    <property type="entry name" value="C2 domain (Calcium/lipid-binding domain, CaLB)"/>
    <property type="match status" value="1"/>
</dbReference>
<dbReference type="InterPro" id="IPR029021">
    <property type="entry name" value="Prot-tyrosine_phosphatase-like"/>
</dbReference>
<organism evidence="4 5">
    <name type="scientific">Tagetes erecta</name>
    <name type="common">African marigold</name>
    <dbReference type="NCBI Taxonomy" id="13708"/>
    <lineage>
        <taxon>Eukaryota</taxon>
        <taxon>Viridiplantae</taxon>
        <taxon>Streptophyta</taxon>
        <taxon>Embryophyta</taxon>
        <taxon>Tracheophyta</taxon>
        <taxon>Spermatophyta</taxon>
        <taxon>Magnoliopsida</taxon>
        <taxon>eudicotyledons</taxon>
        <taxon>Gunneridae</taxon>
        <taxon>Pentapetalae</taxon>
        <taxon>asterids</taxon>
        <taxon>campanulids</taxon>
        <taxon>Asterales</taxon>
        <taxon>Asteraceae</taxon>
        <taxon>Asteroideae</taxon>
        <taxon>Heliantheae alliance</taxon>
        <taxon>Tageteae</taxon>
        <taxon>Tagetes</taxon>
    </lineage>
</organism>
<evidence type="ECO:0000313" key="5">
    <source>
        <dbReference type="Proteomes" id="UP001229421"/>
    </source>
</evidence>
<protein>
    <recommendedName>
        <fullName evidence="3">C2 tensin-type domain-containing protein</fullName>
    </recommendedName>
</protein>
<evidence type="ECO:0000259" key="3">
    <source>
        <dbReference type="PROSITE" id="PS51182"/>
    </source>
</evidence>
<proteinExistence type="predicted"/>
<keyword evidence="5" id="KW-1185">Reference proteome</keyword>
<evidence type="ECO:0000256" key="1">
    <source>
        <dbReference type="ARBA" id="ARBA00022912"/>
    </source>
</evidence>
<comment type="caution">
    <text evidence="4">The sequence shown here is derived from an EMBL/GenBank/DDBJ whole genome shotgun (WGS) entry which is preliminary data.</text>
</comment>
<feature type="compositionally biased region" description="Polar residues" evidence="2">
    <location>
        <begin position="402"/>
        <end position="415"/>
    </location>
</feature>
<reference evidence="4" key="1">
    <citation type="journal article" date="2023" name="bioRxiv">
        <title>Improved chromosome-level genome assembly for marigold (Tagetes erecta).</title>
        <authorList>
            <person name="Jiang F."/>
            <person name="Yuan L."/>
            <person name="Wang S."/>
            <person name="Wang H."/>
            <person name="Xu D."/>
            <person name="Wang A."/>
            <person name="Fan W."/>
        </authorList>
    </citation>
    <scope>NUCLEOTIDE SEQUENCE</scope>
    <source>
        <strain evidence="4">WSJ</strain>
        <tissue evidence="4">Leaf</tissue>
    </source>
</reference>
<gene>
    <name evidence="4" type="ORF">QVD17_22920</name>
</gene>
<accession>A0AAD8KIE1</accession>
<evidence type="ECO:0000313" key="4">
    <source>
        <dbReference type="EMBL" id="KAK1420942.1"/>
    </source>
</evidence>
<feature type="region of interest" description="Disordered" evidence="2">
    <location>
        <begin position="476"/>
        <end position="517"/>
    </location>
</feature>
<dbReference type="InterPro" id="IPR035892">
    <property type="entry name" value="C2_domain_sf"/>
</dbReference>
<dbReference type="Proteomes" id="UP001229421">
    <property type="component" value="Unassembled WGS sequence"/>
</dbReference>
<evidence type="ECO:0000256" key="2">
    <source>
        <dbReference type="SAM" id="MobiDB-lite"/>
    </source>
</evidence>
<dbReference type="EMBL" id="JAUHHV010000006">
    <property type="protein sequence ID" value="KAK1420942.1"/>
    <property type="molecule type" value="Genomic_DNA"/>
</dbReference>
<dbReference type="AlphaFoldDB" id="A0AAD8KIE1"/>
<dbReference type="SMART" id="SM01326">
    <property type="entry name" value="PTEN_C2"/>
    <property type="match status" value="1"/>
</dbReference>
<dbReference type="Gene3D" id="2.60.40.1110">
    <property type="match status" value="1"/>
</dbReference>
<dbReference type="PANTHER" id="PTHR45733">
    <property type="entry name" value="FORMIN-J"/>
    <property type="match status" value="1"/>
</dbReference>
<dbReference type="InterPro" id="IPR051144">
    <property type="entry name" value="Formin_homology_domain"/>
</dbReference>
<dbReference type="Pfam" id="PF10409">
    <property type="entry name" value="PTEN_C2"/>
    <property type="match status" value="1"/>
</dbReference>
<dbReference type="PROSITE" id="PS51182">
    <property type="entry name" value="C2_TENSIN"/>
    <property type="match status" value="1"/>
</dbReference>
<dbReference type="PANTHER" id="PTHR45733:SF16">
    <property type="entry name" value="FORMIN-LIKE PROTEIN"/>
    <property type="match status" value="1"/>
</dbReference>
<dbReference type="Gene3D" id="3.90.190.10">
    <property type="entry name" value="Protein tyrosine phosphatase superfamily"/>
    <property type="match status" value="1"/>
</dbReference>
<feature type="compositionally biased region" description="Low complexity" evidence="2">
    <location>
        <begin position="507"/>
        <end position="517"/>
    </location>
</feature>
<sequence>MALLRKHVKKKLPDNLVWVFERIYVFDCCFSTGAWEEDYKRYIGKIITEHKQLYDDSSIMILDFRERDQENKISSTLEGLEYITIIAYPRHYEGCPLLSLEVIHHFLKSTETWLSVAQQNILIMHSELGGWPVLAFMAAALSLYRKYFTVETKALEVVYKQAPNDHVLSKLSPMNPMPSQLRYLQYVSKRNADSEWPPADKALTLDCVIMRMIPDFDGKGGCCPVFRIYGRDPLYPKLLYSTPRRKKNIRYYNQADSELVKIDINCHIQGDVVLECISLLDDMTKEKIMYRAMFNTAFIKSNMLMLNRDEIDMHWDAKDQFHKDFKAELLFSEMDPLASLVPADPSCFEEEELPGEAFSKVQDMFGSVDWLVPKSDDTLSRLHQMPLSDIVTEMMVTSFQGTESKNLLHTPTKRNNNQDKETNLDAVGVTRSISLSRQLPASTQTSVDASKNSLSLSSSVPPHIILTCAHPSLTEKLRESAASSSAPAILPSDGKGGPRPPTPPPLDQTKPLLWSKK</sequence>
<keyword evidence="1" id="KW-0904">Protein phosphatase</keyword>
<feature type="region of interest" description="Disordered" evidence="2">
    <location>
        <begin position="402"/>
        <end position="424"/>
    </location>
</feature>
<feature type="domain" description="C2 tensin-type" evidence="3">
    <location>
        <begin position="200"/>
        <end position="334"/>
    </location>
</feature>
<dbReference type="SUPFAM" id="SSF52799">
    <property type="entry name" value="(Phosphotyrosine protein) phosphatases II"/>
    <property type="match status" value="1"/>
</dbReference>
<dbReference type="InterPro" id="IPR014020">
    <property type="entry name" value="Tensin_C2-dom"/>
</dbReference>
<keyword evidence="1" id="KW-0378">Hydrolase</keyword>
<name>A0AAD8KIE1_TARER</name>